<gene>
    <name evidence="1" type="ORF">E2L03_04945</name>
</gene>
<dbReference type="Pfam" id="PF09580">
    <property type="entry name" value="Spore_YhcN_YlaJ"/>
    <property type="match status" value="1"/>
</dbReference>
<evidence type="ECO:0000313" key="1">
    <source>
        <dbReference type="EMBL" id="TES51271.1"/>
    </source>
</evidence>
<accession>A0A4Y7WS71</accession>
<dbReference type="Proteomes" id="UP000298210">
    <property type="component" value="Unassembled WGS sequence"/>
</dbReference>
<name>A0A4Y7WS71_9BACI</name>
<comment type="caution">
    <text evidence="1">The sequence shown here is derived from an EMBL/GenBank/DDBJ whole genome shotgun (WGS) entry which is preliminary data.</text>
</comment>
<dbReference type="PROSITE" id="PS51257">
    <property type="entry name" value="PROKAR_LIPOPROTEIN"/>
    <property type="match status" value="1"/>
</dbReference>
<organism evidence="1 2">
    <name type="scientific">Shouchella lehensis</name>
    <dbReference type="NCBI Taxonomy" id="300825"/>
    <lineage>
        <taxon>Bacteria</taxon>
        <taxon>Bacillati</taxon>
        <taxon>Bacillota</taxon>
        <taxon>Bacilli</taxon>
        <taxon>Bacillales</taxon>
        <taxon>Bacillaceae</taxon>
        <taxon>Shouchella</taxon>
    </lineage>
</organism>
<proteinExistence type="predicted"/>
<evidence type="ECO:0008006" key="3">
    <source>
        <dbReference type="Google" id="ProtNLM"/>
    </source>
</evidence>
<dbReference type="EMBL" id="SNUX01000001">
    <property type="protein sequence ID" value="TES51271.1"/>
    <property type="molecule type" value="Genomic_DNA"/>
</dbReference>
<sequence length="217" mass="24812">MWNSKRARLFIKWGMIMRIVMTLLVAVSMLTACNQTSQQGMYQTNEAQQTARGTEYDSNLMERGYGFSRHTYEEMQHNNDQAGALVVNRDMLAEGISRMIVDNPAIEEAAVLVTDKYVLAVYDQQDNEKDNMVADQVKRTALSVVPSFYDVYVSNDPSHIKDIERYQNMTAGNADYASLLEDTIEELKQDPQGDVDLGMDEDMDIMRDKQKALREQQ</sequence>
<dbReference type="AlphaFoldDB" id="A0A4Y7WS71"/>
<dbReference type="InterPro" id="IPR019076">
    <property type="entry name" value="Spore_lipoprot_YhcN/YlaJ-like"/>
</dbReference>
<evidence type="ECO:0000313" key="2">
    <source>
        <dbReference type="Proteomes" id="UP000298210"/>
    </source>
</evidence>
<protein>
    <recommendedName>
        <fullName evidence="3">Sporulation protein</fullName>
    </recommendedName>
</protein>
<reference evidence="1 2" key="1">
    <citation type="submission" date="2019-03" db="EMBL/GenBank/DDBJ databases">
        <authorList>
            <person name="Liu G."/>
        </authorList>
    </citation>
    <scope>NUCLEOTIDE SEQUENCE [LARGE SCALE GENOMIC DNA]</scope>
    <source>
        <strain evidence="1 2">DSM 19099</strain>
    </source>
</reference>